<dbReference type="InterPro" id="IPR050267">
    <property type="entry name" value="Anti-sigma-factor_SerPK"/>
</dbReference>
<dbReference type="Proteomes" id="UP000270471">
    <property type="component" value="Unassembled WGS sequence"/>
</dbReference>
<feature type="compositionally biased region" description="Low complexity" evidence="2">
    <location>
        <begin position="211"/>
        <end position="220"/>
    </location>
</feature>
<evidence type="ECO:0000256" key="2">
    <source>
        <dbReference type="SAM" id="MobiDB-lite"/>
    </source>
</evidence>
<sequence length="243" mass="25473">MTPPSLPQPLDRLPDDRSSGAPAGTWRPALLPGGERSASPRAVQWPHRSPQSASSTRPPGGEHAGRLPGPDGLDPLASGAQPPRRAHAFDLPATPASVGAARRTVRALLTSWGTGEEVRDNAAVVTSELVTNAVTHSASERIACRLHSAAGRLRIEVEDQNRAAALPTPRRPDPDDQSGRGLLLVEALSRDWGVTGTHRSGRVVWAELAADADAAPSAAPHPDRPTPHSAEGRSAHGPLFPQP</sequence>
<keyword evidence="1" id="KW-0808">Transferase</keyword>
<feature type="compositionally biased region" description="Basic and acidic residues" evidence="2">
    <location>
        <begin position="221"/>
        <end position="234"/>
    </location>
</feature>
<organism evidence="4 5">
    <name type="scientific">Streptomyces shenzhenensis</name>
    <dbReference type="NCBI Taxonomy" id="943815"/>
    <lineage>
        <taxon>Bacteria</taxon>
        <taxon>Bacillati</taxon>
        <taxon>Actinomycetota</taxon>
        <taxon>Actinomycetes</taxon>
        <taxon>Kitasatosporales</taxon>
        <taxon>Streptomycetaceae</taxon>
        <taxon>Streptomyces</taxon>
    </lineage>
</organism>
<proteinExistence type="predicted"/>
<dbReference type="InterPro" id="IPR003594">
    <property type="entry name" value="HATPase_dom"/>
</dbReference>
<comment type="caution">
    <text evidence="4">The sequence shown here is derived from an EMBL/GenBank/DDBJ whole genome shotgun (WGS) entry which is preliminary data.</text>
</comment>
<accession>A0A3M0ITC0</accession>
<feature type="region of interest" description="Disordered" evidence="2">
    <location>
        <begin position="211"/>
        <end position="243"/>
    </location>
</feature>
<feature type="region of interest" description="Disordered" evidence="2">
    <location>
        <begin position="1"/>
        <end position="99"/>
    </location>
</feature>
<dbReference type="AlphaFoldDB" id="A0A3M0ITC0"/>
<name>A0A3M0ITC0_9ACTN</name>
<dbReference type="EMBL" id="PENI01000007">
    <property type="protein sequence ID" value="RMB85396.1"/>
    <property type="molecule type" value="Genomic_DNA"/>
</dbReference>
<reference evidence="4 5" key="1">
    <citation type="submission" date="2017-11" db="EMBL/GenBank/DDBJ databases">
        <title>Draft genome of actinobacteria isolated from guarana (Paullinia cupana (Mart.) Ducke.</title>
        <authorList>
            <person name="Siqueira K.A."/>
            <person name="Liotti R.G."/>
            <person name="Mendes T.A.O."/>
            <person name="Soares M.A."/>
        </authorList>
    </citation>
    <scope>NUCLEOTIDE SEQUENCE [LARGE SCALE GENOMIC DNA]</scope>
    <source>
        <strain evidence="4 5">193</strain>
    </source>
</reference>
<dbReference type="SUPFAM" id="SSF55874">
    <property type="entry name" value="ATPase domain of HSP90 chaperone/DNA topoisomerase II/histidine kinase"/>
    <property type="match status" value="1"/>
</dbReference>
<evidence type="ECO:0000256" key="1">
    <source>
        <dbReference type="ARBA" id="ARBA00022527"/>
    </source>
</evidence>
<dbReference type="OrthoDB" id="3852691at2"/>
<dbReference type="PANTHER" id="PTHR35526">
    <property type="entry name" value="ANTI-SIGMA-F FACTOR RSBW-RELATED"/>
    <property type="match status" value="1"/>
</dbReference>
<dbReference type="GO" id="GO:0005524">
    <property type="term" value="F:ATP binding"/>
    <property type="evidence" value="ECO:0007669"/>
    <property type="project" value="UniProtKB-KW"/>
</dbReference>
<gene>
    <name evidence="4" type="ORF">CTZ28_14855</name>
</gene>
<feature type="domain" description="Histidine kinase/HSP90-like ATPase" evidence="3">
    <location>
        <begin position="91"/>
        <end position="205"/>
    </location>
</feature>
<keyword evidence="4" id="KW-0067">ATP-binding</keyword>
<dbReference type="PANTHER" id="PTHR35526:SF3">
    <property type="entry name" value="ANTI-SIGMA-F FACTOR RSBW"/>
    <property type="match status" value="1"/>
</dbReference>
<keyword evidence="1" id="KW-0418">Kinase</keyword>
<dbReference type="CDD" id="cd16936">
    <property type="entry name" value="HATPase_RsbW-like"/>
    <property type="match status" value="1"/>
</dbReference>
<dbReference type="GO" id="GO:0004674">
    <property type="term" value="F:protein serine/threonine kinase activity"/>
    <property type="evidence" value="ECO:0007669"/>
    <property type="project" value="UniProtKB-KW"/>
</dbReference>
<dbReference type="InterPro" id="IPR036890">
    <property type="entry name" value="HATPase_C_sf"/>
</dbReference>
<dbReference type="Pfam" id="PF13581">
    <property type="entry name" value="HATPase_c_2"/>
    <property type="match status" value="1"/>
</dbReference>
<evidence type="ECO:0000313" key="4">
    <source>
        <dbReference type="EMBL" id="RMB85396.1"/>
    </source>
</evidence>
<keyword evidence="1" id="KW-0723">Serine/threonine-protein kinase</keyword>
<evidence type="ECO:0000313" key="5">
    <source>
        <dbReference type="Proteomes" id="UP000270471"/>
    </source>
</evidence>
<protein>
    <submittedName>
        <fullName evidence="4">ATP-binding protein</fullName>
    </submittedName>
</protein>
<keyword evidence="5" id="KW-1185">Reference proteome</keyword>
<evidence type="ECO:0000259" key="3">
    <source>
        <dbReference type="Pfam" id="PF13581"/>
    </source>
</evidence>
<keyword evidence="4" id="KW-0547">Nucleotide-binding</keyword>
<dbReference type="Gene3D" id="3.30.565.10">
    <property type="entry name" value="Histidine kinase-like ATPase, C-terminal domain"/>
    <property type="match status" value="1"/>
</dbReference>